<keyword evidence="3" id="KW-1185">Reference proteome</keyword>
<evidence type="ECO:0000313" key="2">
    <source>
        <dbReference type="EMBL" id="SDK47294.1"/>
    </source>
</evidence>
<keyword evidence="1" id="KW-0472">Membrane</keyword>
<gene>
    <name evidence="2" type="ORF">SAMN05216243_3278</name>
</gene>
<keyword evidence="1" id="KW-0812">Transmembrane</keyword>
<dbReference type="OrthoDB" id="2968408at2"/>
<name>A0A1G9C782_9BACI</name>
<protein>
    <submittedName>
        <fullName evidence="2">Uncharacterized protein</fullName>
    </submittedName>
</protein>
<proteinExistence type="predicted"/>
<dbReference type="Proteomes" id="UP000198694">
    <property type="component" value="Unassembled WGS sequence"/>
</dbReference>
<evidence type="ECO:0000313" key="3">
    <source>
        <dbReference type="Proteomes" id="UP000198694"/>
    </source>
</evidence>
<dbReference type="EMBL" id="FNFL01000007">
    <property type="protein sequence ID" value="SDK47294.1"/>
    <property type="molecule type" value="Genomic_DNA"/>
</dbReference>
<organism evidence="2 3">
    <name type="scientific">Sediminibacillus albus</name>
    <dbReference type="NCBI Taxonomy" id="407036"/>
    <lineage>
        <taxon>Bacteria</taxon>
        <taxon>Bacillati</taxon>
        <taxon>Bacillota</taxon>
        <taxon>Bacilli</taxon>
        <taxon>Bacillales</taxon>
        <taxon>Bacillaceae</taxon>
        <taxon>Sediminibacillus</taxon>
    </lineage>
</organism>
<sequence length="161" mass="18466">MKKMKYLAFAIGIIFLSVYLYQNFIYYMIPFNPIEEYATESPVDFHITQNLPGGEEVNAKSHDPKTCDLVLEYLSNLNLKPLKDKDAWNALSKKENETYLTGMVEFDQSGEIFISDLFIGNPDVLHISSSIAGFKREGYYKIVDSTFDYDYIIDLIGNKGE</sequence>
<accession>A0A1G9C782</accession>
<dbReference type="RefSeq" id="WP_093216457.1">
    <property type="nucleotide sequence ID" value="NZ_FNFL01000007.1"/>
</dbReference>
<dbReference type="AlphaFoldDB" id="A0A1G9C782"/>
<feature type="transmembrane region" description="Helical" evidence="1">
    <location>
        <begin position="7"/>
        <end position="29"/>
    </location>
</feature>
<reference evidence="2 3" key="1">
    <citation type="submission" date="2016-10" db="EMBL/GenBank/DDBJ databases">
        <authorList>
            <person name="de Groot N.N."/>
        </authorList>
    </citation>
    <scope>NUCLEOTIDE SEQUENCE [LARGE SCALE GENOMIC DNA]</scope>
    <source>
        <strain evidence="2 3">CGMCC 1.6502</strain>
    </source>
</reference>
<evidence type="ECO:0000256" key="1">
    <source>
        <dbReference type="SAM" id="Phobius"/>
    </source>
</evidence>
<keyword evidence="1" id="KW-1133">Transmembrane helix</keyword>